<reference evidence="2 3" key="1">
    <citation type="submission" date="2021-01" db="EMBL/GenBank/DDBJ databases">
        <title>Whole genome shotgun sequence of Microbispora corallina NBRC 16416.</title>
        <authorList>
            <person name="Komaki H."/>
            <person name="Tamura T."/>
        </authorList>
    </citation>
    <scope>NUCLEOTIDE SEQUENCE [LARGE SCALE GENOMIC DNA]</scope>
    <source>
        <strain evidence="2 3">NBRC 16416</strain>
    </source>
</reference>
<dbReference type="RefSeq" id="WP_204058039.1">
    <property type="nucleotide sequence ID" value="NZ_BAAAGP010000009.1"/>
</dbReference>
<keyword evidence="1" id="KW-1133">Transmembrane helix</keyword>
<feature type="transmembrane region" description="Helical" evidence="1">
    <location>
        <begin position="20"/>
        <end position="41"/>
    </location>
</feature>
<accession>A0ABQ4G0W3</accession>
<evidence type="ECO:0000256" key="1">
    <source>
        <dbReference type="SAM" id="Phobius"/>
    </source>
</evidence>
<keyword evidence="1" id="KW-0812">Transmembrane</keyword>
<sequence length="79" mass="8613">MSASTTPRRPAEPSVHQQALLVWAAVLPTLSVLQFVLGGLLRGLPSYAQPPIMATLTVPIVVYVLVPRLRRLSSRLRKG</sequence>
<feature type="transmembrane region" description="Helical" evidence="1">
    <location>
        <begin position="47"/>
        <end position="66"/>
    </location>
</feature>
<proteinExistence type="predicted"/>
<evidence type="ECO:0000313" key="2">
    <source>
        <dbReference type="EMBL" id="GIH40675.1"/>
    </source>
</evidence>
<comment type="caution">
    <text evidence="2">The sequence shown here is derived from an EMBL/GenBank/DDBJ whole genome shotgun (WGS) entry which is preliminary data.</text>
</comment>
<keyword evidence="3" id="KW-1185">Reference proteome</keyword>
<name>A0ABQ4G0W3_9ACTN</name>
<organism evidence="2 3">
    <name type="scientific">Microbispora corallina</name>
    <dbReference type="NCBI Taxonomy" id="83302"/>
    <lineage>
        <taxon>Bacteria</taxon>
        <taxon>Bacillati</taxon>
        <taxon>Actinomycetota</taxon>
        <taxon>Actinomycetes</taxon>
        <taxon>Streptosporangiales</taxon>
        <taxon>Streptosporangiaceae</taxon>
        <taxon>Microbispora</taxon>
    </lineage>
</organism>
<keyword evidence="1" id="KW-0472">Membrane</keyword>
<dbReference type="EMBL" id="BOOC01000014">
    <property type="protein sequence ID" value="GIH40675.1"/>
    <property type="molecule type" value="Genomic_DNA"/>
</dbReference>
<protein>
    <submittedName>
        <fullName evidence="2">Uncharacterized protein</fullName>
    </submittedName>
</protein>
<dbReference type="Proteomes" id="UP000603904">
    <property type="component" value="Unassembled WGS sequence"/>
</dbReference>
<evidence type="ECO:0000313" key="3">
    <source>
        <dbReference type="Proteomes" id="UP000603904"/>
    </source>
</evidence>
<gene>
    <name evidence="2" type="ORF">Mco01_36750</name>
</gene>